<dbReference type="OrthoDB" id="2152029at2759"/>
<accession>A0A0C9VAF4</accession>
<sequence length="404" mass="45097">MSYTYRPLHQERNSPNASRFDKAIIGVMFLFLPFALLSTTIRCTLYLERKEWKRAITERTAKLVTSSLNPSQFLLLSGTSRSVYEGWARKNGIRSRIDGLEDAQRIQGREPARLFWVGERKKGPQDQVILYIHGGWFNYPLSELAVSFWYDLQKQMEKKGKIVGVACLSYSPLPDAAFPIPLMQAVLAVKHLLSLGILPQNIHIAGDAAGANLVLQLFSHILHPLPGIPTLPPMKLGSIYLLSPWTVLTPPESSTRKDHNSTDVLTSHKLAEFGKEVLDSVSNDRAEEAAPYIEPGKAPKGWFTGIGLLMDRMLITSGTSECMVDEIGAFSDRIHFEILASTPANSISDNSSIPARKRVASFRYLAQPGGVHNDPFLDFMIPTEVRHRSKVNWVVNGWFEAGIV</sequence>
<evidence type="ECO:0000256" key="1">
    <source>
        <dbReference type="ARBA" id="ARBA00022801"/>
    </source>
</evidence>
<gene>
    <name evidence="3" type="ORF">M422DRAFT_263395</name>
</gene>
<reference evidence="3 4" key="1">
    <citation type="submission" date="2014-06" db="EMBL/GenBank/DDBJ databases">
        <title>Evolutionary Origins and Diversification of the Mycorrhizal Mutualists.</title>
        <authorList>
            <consortium name="DOE Joint Genome Institute"/>
            <consortium name="Mycorrhizal Genomics Consortium"/>
            <person name="Kohler A."/>
            <person name="Kuo A."/>
            <person name="Nagy L.G."/>
            <person name="Floudas D."/>
            <person name="Copeland A."/>
            <person name="Barry K.W."/>
            <person name="Cichocki N."/>
            <person name="Veneault-Fourrey C."/>
            <person name="LaButti K."/>
            <person name="Lindquist E.A."/>
            <person name="Lipzen A."/>
            <person name="Lundell T."/>
            <person name="Morin E."/>
            <person name="Murat C."/>
            <person name="Riley R."/>
            <person name="Ohm R."/>
            <person name="Sun H."/>
            <person name="Tunlid A."/>
            <person name="Henrissat B."/>
            <person name="Grigoriev I.V."/>
            <person name="Hibbett D.S."/>
            <person name="Martin F."/>
        </authorList>
    </citation>
    <scope>NUCLEOTIDE SEQUENCE [LARGE SCALE GENOMIC DNA]</scope>
    <source>
        <strain evidence="3 4">SS14</strain>
    </source>
</reference>
<evidence type="ECO:0000256" key="2">
    <source>
        <dbReference type="SAM" id="Phobius"/>
    </source>
</evidence>
<dbReference type="SUPFAM" id="SSF53474">
    <property type="entry name" value="alpha/beta-Hydrolases"/>
    <property type="match status" value="1"/>
</dbReference>
<organism evidence="3 4">
    <name type="scientific">Sphaerobolus stellatus (strain SS14)</name>
    <dbReference type="NCBI Taxonomy" id="990650"/>
    <lineage>
        <taxon>Eukaryota</taxon>
        <taxon>Fungi</taxon>
        <taxon>Dikarya</taxon>
        <taxon>Basidiomycota</taxon>
        <taxon>Agaricomycotina</taxon>
        <taxon>Agaricomycetes</taxon>
        <taxon>Phallomycetidae</taxon>
        <taxon>Geastrales</taxon>
        <taxon>Sphaerobolaceae</taxon>
        <taxon>Sphaerobolus</taxon>
    </lineage>
</organism>
<keyword evidence="2" id="KW-0812">Transmembrane</keyword>
<keyword evidence="1" id="KW-0378">Hydrolase</keyword>
<evidence type="ECO:0008006" key="5">
    <source>
        <dbReference type="Google" id="ProtNLM"/>
    </source>
</evidence>
<dbReference type="InterPro" id="IPR029058">
    <property type="entry name" value="AB_hydrolase_fold"/>
</dbReference>
<keyword evidence="4" id="KW-1185">Reference proteome</keyword>
<evidence type="ECO:0000313" key="4">
    <source>
        <dbReference type="Proteomes" id="UP000054279"/>
    </source>
</evidence>
<proteinExistence type="predicted"/>
<dbReference type="Proteomes" id="UP000054279">
    <property type="component" value="Unassembled WGS sequence"/>
</dbReference>
<dbReference type="InterPro" id="IPR019436">
    <property type="entry name" value="Say1-like"/>
</dbReference>
<name>A0A0C9VAF4_SPHS4</name>
<dbReference type="Gene3D" id="3.40.50.1820">
    <property type="entry name" value="alpha/beta hydrolase"/>
    <property type="match status" value="1"/>
</dbReference>
<feature type="transmembrane region" description="Helical" evidence="2">
    <location>
        <begin position="23"/>
        <end position="47"/>
    </location>
</feature>
<protein>
    <recommendedName>
        <fullName evidence="5">Alpha/beta hydrolase fold-3 domain-containing protein</fullName>
    </recommendedName>
</protein>
<keyword evidence="2" id="KW-0472">Membrane</keyword>
<dbReference type="HOGENOM" id="CLU_042179_2_1_1"/>
<dbReference type="InterPro" id="IPR050300">
    <property type="entry name" value="GDXG_lipolytic_enzyme"/>
</dbReference>
<dbReference type="AlphaFoldDB" id="A0A0C9VAF4"/>
<dbReference type="PANTHER" id="PTHR48081:SF31">
    <property type="entry name" value="STERYL ACETYL HYDROLASE MUG81-RELATED"/>
    <property type="match status" value="1"/>
</dbReference>
<dbReference type="PANTHER" id="PTHR48081">
    <property type="entry name" value="AB HYDROLASE SUPERFAMILY PROTEIN C4A8.06C"/>
    <property type="match status" value="1"/>
</dbReference>
<evidence type="ECO:0000313" key="3">
    <source>
        <dbReference type="EMBL" id="KIJ34440.1"/>
    </source>
</evidence>
<dbReference type="GO" id="GO:0016787">
    <property type="term" value="F:hydrolase activity"/>
    <property type="evidence" value="ECO:0007669"/>
    <property type="project" value="UniProtKB-KW"/>
</dbReference>
<dbReference type="EMBL" id="KN837199">
    <property type="protein sequence ID" value="KIJ34440.1"/>
    <property type="molecule type" value="Genomic_DNA"/>
</dbReference>
<dbReference type="Pfam" id="PF10340">
    <property type="entry name" value="Say1_Mug180"/>
    <property type="match status" value="1"/>
</dbReference>
<keyword evidence="2" id="KW-1133">Transmembrane helix</keyword>